<feature type="non-terminal residue" evidence="1">
    <location>
        <position position="1"/>
    </location>
</feature>
<feature type="non-terminal residue" evidence="1">
    <location>
        <position position="76"/>
    </location>
</feature>
<name>A0ABP1PXK6_9HEXA</name>
<sequence length="76" mass="8943">KDRNFDVKTNPIITADSKTLFQKLLLLTRDFIPALHFQSLKWQLIPGERNAKNVSDFCKTVGQPEWWTVYKALHDR</sequence>
<gene>
    <name evidence="1" type="ORF">ODALV1_LOCUS4984</name>
</gene>
<accession>A0ABP1PXK6</accession>
<dbReference type="EMBL" id="CAXLJM020000015">
    <property type="protein sequence ID" value="CAL8081667.1"/>
    <property type="molecule type" value="Genomic_DNA"/>
</dbReference>
<protein>
    <submittedName>
        <fullName evidence="1">Uncharacterized protein</fullName>
    </submittedName>
</protein>
<organism evidence="1 2">
    <name type="scientific">Orchesella dallaii</name>
    <dbReference type="NCBI Taxonomy" id="48710"/>
    <lineage>
        <taxon>Eukaryota</taxon>
        <taxon>Metazoa</taxon>
        <taxon>Ecdysozoa</taxon>
        <taxon>Arthropoda</taxon>
        <taxon>Hexapoda</taxon>
        <taxon>Collembola</taxon>
        <taxon>Entomobryomorpha</taxon>
        <taxon>Entomobryoidea</taxon>
        <taxon>Orchesellidae</taxon>
        <taxon>Orchesellinae</taxon>
        <taxon>Orchesella</taxon>
    </lineage>
</organism>
<evidence type="ECO:0000313" key="1">
    <source>
        <dbReference type="EMBL" id="CAL8081667.1"/>
    </source>
</evidence>
<keyword evidence="2" id="KW-1185">Reference proteome</keyword>
<proteinExistence type="predicted"/>
<dbReference type="Proteomes" id="UP001642540">
    <property type="component" value="Unassembled WGS sequence"/>
</dbReference>
<comment type="caution">
    <text evidence="1">The sequence shown here is derived from an EMBL/GenBank/DDBJ whole genome shotgun (WGS) entry which is preliminary data.</text>
</comment>
<evidence type="ECO:0000313" key="2">
    <source>
        <dbReference type="Proteomes" id="UP001642540"/>
    </source>
</evidence>
<reference evidence="1 2" key="1">
    <citation type="submission" date="2024-08" db="EMBL/GenBank/DDBJ databases">
        <authorList>
            <person name="Cucini C."/>
            <person name="Frati F."/>
        </authorList>
    </citation>
    <scope>NUCLEOTIDE SEQUENCE [LARGE SCALE GENOMIC DNA]</scope>
</reference>